<comment type="similarity">
    <text evidence="1">Belongs to the PhzF family.</text>
</comment>
<feature type="active site" evidence="3">
    <location>
        <position position="46"/>
    </location>
</feature>
<evidence type="ECO:0000256" key="3">
    <source>
        <dbReference type="PIRSR" id="PIRSR016184-1"/>
    </source>
</evidence>
<accession>A0AA49GKT2</accession>
<protein>
    <submittedName>
        <fullName evidence="4">PhzF family phenazine biosynthesis protein</fullName>
    </submittedName>
</protein>
<proteinExistence type="inferred from homology"/>
<dbReference type="NCBIfam" id="TIGR00654">
    <property type="entry name" value="PhzF_family"/>
    <property type="match status" value="1"/>
</dbReference>
<dbReference type="PANTHER" id="PTHR13774">
    <property type="entry name" value="PHENAZINE BIOSYNTHESIS PROTEIN"/>
    <property type="match status" value="1"/>
</dbReference>
<name>A0AA49GKT2_9BACT</name>
<reference evidence="4" key="2">
    <citation type="journal article" date="2024" name="Antonie Van Leeuwenhoek">
        <title>Roseihalotalea indica gen. nov., sp. nov., a halophilic Bacteroidetes from mesopelagic Southwest Indian Ocean with higher carbohydrate metabolic potential.</title>
        <authorList>
            <person name="Chen B."/>
            <person name="Zhang M."/>
            <person name="Lin D."/>
            <person name="Ye J."/>
            <person name="Tang K."/>
        </authorList>
    </citation>
    <scope>NUCLEOTIDE SEQUENCE</scope>
    <source>
        <strain evidence="4">TK19036</strain>
    </source>
</reference>
<dbReference type="SUPFAM" id="SSF54506">
    <property type="entry name" value="Diaminopimelate epimerase-like"/>
    <property type="match status" value="1"/>
</dbReference>
<gene>
    <name evidence="4" type="ORF">K4G66_30565</name>
</gene>
<reference evidence="4" key="1">
    <citation type="journal article" date="2023" name="Comput. Struct. Biotechnol. J.">
        <title>Discovery of a novel marine Bacteroidetes with a rich repertoire of carbohydrate-active enzymes.</title>
        <authorList>
            <person name="Chen B."/>
            <person name="Liu G."/>
            <person name="Chen Q."/>
            <person name="Wang H."/>
            <person name="Liu L."/>
            <person name="Tang K."/>
        </authorList>
    </citation>
    <scope>NUCLEOTIDE SEQUENCE</scope>
    <source>
        <strain evidence="4">TK19036</strain>
    </source>
</reference>
<dbReference type="Pfam" id="PF02567">
    <property type="entry name" value="PhzC-PhzF"/>
    <property type="match status" value="1"/>
</dbReference>
<dbReference type="PANTHER" id="PTHR13774:SF17">
    <property type="entry name" value="PHENAZINE BIOSYNTHESIS-LIKE DOMAIN-CONTAINING PROTEIN"/>
    <property type="match status" value="1"/>
</dbReference>
<dbReference type="GO" id="GO:0005737">
    <property type="term" value="C:cytoplasm"/>
    <property type="evidence" value="ECO:0007669"/>
    <property type="project" value="TreeGrafter"/>
</dbReference>
<evidence type="ECO:0000256" key="2">
    <source>
        <dbReference type="ARBA" id="ARBA00023235"/>
    </source>
</evidence>
<dbReference type="GO" id="GO:0016853">
    <property type="term" value="F:isomerase activity"/>
    <property type="evidence" value="ECO:0007669"/>
    <property type="project" value="UniProtKB-KW"/>
</dbReference>
<keyword evidence="2" id="KW-0413">Isomerase</keyword>
<sequence length="260" mass="28587">MQLTLYQVDAFTQKIFGGNPAAVCPLDDWLPDELMQAIAAENNLAETAFFVPQADQFGLRWFTPTVEVDLCGHATLATAHILYTELQYDLPNIGFNTRSGLLSVSEHASGYVMNFPADSITPIQTPPEIAEGLQLTSAETYRGKTDYLVVIDSQDQLEALQPDFRVLSKGDVRGTIVTAPGKNVDFVSRCFFPQSGIDEDPVTGSAHTTLTPYWAQRLGKKRLSAQQLSARKGELICTHMGDRVELIGSAVTYLKGDIWI</sequence>
<dbReference type="AlphaFoldDB" id="A0AA49GKT2"/>
<dbReference type="Gene3D" id="3.10.310.10">
    <property type="entry name" value="Diaminopimelate Epimerase, Chain A, domain 1"/>
    <property type="match status" value="2"/>
</dbReference>
<organism evidence="4">
    <name type="scientific">Roseihalotalea indica</name>
    <dbReference type="NCBI Taxonomy" id="2867963"/>
    <lineage>
        <taxon>Bacteria</taxon>
        <taxon>Pseudomonadati</taxon>
        <taxon>Bacteroidota</taxon>
        <taxon>Cytophagia</taxon>
        <taxon>Cytophagales</taxon>
        <taxon>Catalimonadaceae</taxon>
        <taxon>Roseihalotalea</taxon>
    </lineage>
</organism>
<dbReference type="EMBL" id="CP120682">
    <property type="protein sequence ID" value="WKN36710.1"/>
    <property type="molecule type" value="Genomic_DNA"/>
</dbReference>
<dbReference type="InterPro" id="IPR003719">
    <property type="entry name" value="Phenazine_PhzF-like"/>
</dbReference>
<evidence type="ECO:0000313" key="4">
    <source>
        <dbReference type="EMBL" id="WKN36710.1"/>
    </source>
</evidence>
<dbReference type="PIRSF" id="PIRSF016184">
    <property type="entry name" value="PhzC_PhzF"/>
    <property type="match status" value="1"/>
</dbReference>
<evidence type="ECO:0000256" key="1">
    <source>
        <dbReference type="ARBA" id="ARBA00008270"/>
    </source>
</evidence>